<keyword evidence="2" id="KW-1133">Transmembrane helix</keyword>
<name>A0ABN2YQ62_9ACTN</name>
<organism evidence="3 4">
    <name type="scientific">Nocardioides bigeumensis</name>
    <dbReference type="NCBI Taxonomy" id="433657"/>
    <lineage>
        <taxon>Bacteria</taxon>
        <taxon>Bacillati</taxon>
        <taxon>Actinomycetota</taxon>
        <taxon>Actinomycetes</taxon>
        <taxon>Propionibacteriales</taxon>
        <taxon>Nocardioidaceae</taxon>
        <taxon>Nocardioides</taxon>
    </lineage>
</organism>
<comment type="caution">
    <text evidence="3">The sequence shown here is derived from an EMBL/GenBank/DDBJ whole genome shotgun (WGS) entry which is preliminary data.</text>
</comment>
<accession>A0ABN2YQ62</accession>
<proteinExistence type="predicted"/>
<evidence type="ECO:0000256" key="2">
    <source>
        <dbReference type="SAM" id="Phobius"/>
    </source>
</evidence>
<gene>
    <name evidence="3" type="ORF">GCM10009843_33670</name>
</gene>
<protein>
    <submittedName>
        <fullName evidence="3">WD40 repeat domain-containing protein</fullName>
    </submittedName>
</protein>
<feature type="compositionally biased region" description="Low complexity" evidence="1">
    <location>
        <begin position="275"/>
        <end position="299"/>
    </location>
</feature>
<dbReference type="RefSeq" id="WP_344304976.1">
    <property type="nucleotide sequence ID" value="NZ_BAAAQQ010000013.1"/>
</dbReference>
<dbReference type="SUPFAM" id="SSF101898">
    <property type="entry name" value="NHL repeat"/>
    <property type="match status" value="1"/>
</dbReference>
<reference evidence="3 4" key="1">
    <citation type="journal article" date="2019" name="Int. J. Syst. Evol. Microbiol.">
        <title>The Global Catalogue of Microorganisms (GCM) 10K type strain sequencing project: providing services to taxonomists for standard genome sequencing and annotation.</title>
        <authorList>
            <consortium name="The Broad Institute Genomics Platform"/>
            <consortium name="The Broad Institute Genome Sequencing Center for Infectious Disease"/>
            <person name="Wu L."/>
            <person name="Ma J."/>
        </authorList>
    </citation>
    <scope>NUCLEOTIDE SEQUENCE [LARGE SCALE GENOMIC DNA]</scope>
    <source>
        <strain evidence="3 4">JCM 16021</strain>
    </source>
</reference>
<dbReference type="EMBL" id="BAAAQQ010000013">
    <property type="protein sequence ID" value="GAA2130794.1"/>
    <property type="molecule type" value="Genomic_DNA"/>
</dbReference>
<evidence type="ECO:0000313" key="4">
    <source>
        <dbReference type="Proteomes" id="UP001500575"/>
    </source>
</evidence>
<keyword evidence="2" id="KW-0812">Transmembrane</keyword>
<evidence type="ECO:0000256" key="1">
    <source>
        <dbReference type="SAM" id="MobiDB-lite"/>
    </source>
</evidence>
<keyword evidence="2" id="KW-0472">Membrane</keyword>
<feature type="region of interest" description="Disordered" evidence="1">
    <location>
        <begin position="275"/>
        <end position="309"/>
    </location>
</feature>
<keyword evidence="4" id="KW-1185">Reference proteome</keyword>
<sequence length="339" mass="35545">MRSVIVLGALLVAAFVIGTAVSPGSQVPDDVLRFQDPRIVESSGLVVDGDLFVTTNDSGDTGRIFAVDGEGRTVGVTTWTDAPEDVEALAPAAPGEVWVGDIGDNAAARDAITVARVPVGAGDRTVEPATYDLVYPDGPHDAEALLAHPSTGRLYVVSKVVFGGTVYAAPRRMDPERPNRLTEVGPVGGIVTDGTFMPDGRHLVLRTYDRAVVYSFPDLEAVAEMRLPKQRQGEGIAVDADGELYVSSEGVRAPLLRLTPPDDVRDVLAGVVPEAQPSASQAPTPSTGASSSSSDSPAGDRPPEAPRQEAKPDVMSWLAGFGVLGLIVVVLLLALRRPR</sequence>
<feature type="transmembrane region" description="Helical" evidence="2">
    <location>
        <begin position="314"/>
        <end position="335"/>
    </location>
</feature>
<evidence type="ECO:0000313" key="3">
    <source>
        <dbReference type="EMBL" id="GAA2130794.1"/>
    </source>
</evidence>
<dbReference type="Proteomes" id="UP001500575">
    <property type="component" value="Unassembled WGS sequence"/>
</dbReference>